<dbReference type="Proteomes" id="UP001385892">
    <property type="component" value="Unassembled WGS sequence"/>
</dbReference>
<dbReference type="InterPro" id="IPR002696">
    <property type="entry name" value="Membr_insert_effic_factor_YidD"/>
</dbReference>
<name>A0ABU8WX39_9BURK</name>
<organism evidence="1 2">
    <name type="scientific">Variovorax rhizosphaerae</name>
    <dbReference type="NCBI Taxonomy" id="1836200"/>
    <lineage>
        <taxon>Bacteria</taxon>
        <taxon>Pseudomonadati</taxon>
        <taxon>Pseudomonadota</taxon>
        <taxon>Betaproteobacteria</taxon>
        <taxon>Burkholderiales</taxon>
        <taxon>Comamonadaceae</taxon>
        <taxon>Variovorax</taxon>
    </lineage>
</organism>
<dbReference type="RefSeq" id="WP_340347789.1">
    <property type="nucleotide sequence ID" value="NZ_JBBKZT010000029.1"/>
</dbReference>
<evidence type="ECO:0000313" key="1">
    <source>
        <dbReference type="EMBL" id="MEJ8851954.1"/>
    </source>
</evidence>
<gene>
    <name evidence="1" type="primary">yidD</name>
    <name evidence="1" type="ORF">WKW82_35365</name>
</gene>
<accession>A0ABU8WX39</accession>
<keyword evidence="2" id="KW-1185">Reference proteome</keyword>
<dbReference type="SMART" id="SM01234">
    <property type="entry name" value="Haemolytic"/>
    <property type="match status" value="1"/>
</dbReference>
<proteinExistence type="predicted"/>
<evidence type="ECO:0000313" key="2">
    <source>
        <dbReference type="Proteomes" id="UP001385892"/>
    </source>
</evidence>
<dbReference type="EMBL" id="JBBKZT010000029">
    <property type="protein sequence ID" value="MEJ8851954.1"/>
    <property type="molecule type" value="Genomic_DNA"/>
</dbReference>
<comment type="caution">
    <text evidence="1">The sequence shown here is derived from an EMBL/GenBank/DDBJ whole genome shotgun (WGS) entry which is preliminary data.</text>
</comment>
<dbReference type="NCBIfam" id="TIGR00278">
    <property type="entry name" value="membrane protein insertion efficiency factor YidD"/>
    <property type="match status" value="1"/>
</dbReference>
<reference evidence="1 2" key="1">
    <citation type="submission" date="2024-03" db="EMBL/GenBank/DDBJ databases">
        <title>Novel species of the genus Variovorax.</title>
        <authorList>
            <person name="Liu Q."/>
            <person name="Xin Y.-H."/>
        </authorList>
    </citation>
    <scope>NUCLEOTIDE SEQUENCE [LARGE SCALE GENOMIC DNA]</scope>
    <source>
        <strain evidence="1 2">KACC 18900</strain>
    </source>
</reference>
<protein>
    <submittedName>
        <fullName evidence="1">Membrane protein insertion efficiency factor YidD</fullName>
    </submittedName>
</protein>
<sequence>MLDSPASALIGVYQRYVSPYKGFCCAYSARTKRRSCSAYAKSIIERLGAEALIAAMPRQFARCKAAYLALTLAAAESQSEEQRQKSPWWQHCDGNCNPFDFVDPSQLHCDLPCDCSL</sequence>